<dbReference type="GO" id="GO:0051731">
    <property type="term" value="F:polynucleotide 5'-hydroxyl-kinase activity"/>
    <property type="evidence" value="ECO:0007669"/>
    <property type="project" value="InterPro"/>
</dbReference>
<evidence type="ECO:0000256" key="4">
    <source>
        <dbReference type="ARBA" id="ARBA00022679"/>
    </source>
</evidence>
<protein>
    <recommendedName>
        <fullName evidence="3">Polynucleotide 5'-hydroxyl-kinase GRC3</fullName>
    </recommendedName>
    <alternativeName>
        <fullName evidence="2">Polynucleotide 5'-hydroxyl-kinase grc3</fullName>
    </alternativeName>
</protein>
<dbReference type="PANTHER" id="PTHR12755:SF3">
    <property type="entry name" value="POLYNUCLEOTIDE 5'-HYDROXYL-KINASE NOL9"/>
    <property type="match status" value="1"/>
</dbReference>
<evidence type="ECO:0000256" key="8">
    <source>
        <dbReference type="SAM" id="MobiDB-lite"/>
    </source>
</evidence>
<comment type="similarity">
    <text evidence="1">Belongs to the Clp1 family. NOL9/GRC3 subfamily.</text>
</comment>
<dbReference type="InterPro" id="IPR027417">
    <property type="entry name" value="P-loop_NTPase"/>
</dbReference>
<keyword evidence="11" id="KW-1185">Reference proteome</keyword>
<keyword evidence="7" id="KW-0067">ATP-binding</keyword>
<dbReference type="InterPro" id="IPR032319">
    <property type="entry name" value="CLP1_P"/>
</dbReference>
<dbReference type="InterPro" id="IPR045116">
    <property type="entry name" value="Clp1/Grc3"/>
</dbReference>
<evidence type="ECO:0000256" key="6">
    <source>
        <dbReference type="ARBA" id="ARBA00022777"/>
    </source>
</evidence>
<evidence type="ECO:0000313" key="10">
    <source>
        <dbReference type="EMBL" id="KXN67519.1"/>
    </source>
</evidence>
<dbReference type="Pfam" id="PF16575">
    <property type="entry name" value="CLP1_P"/>
    <property type="match status" value="1"/>
</dbReference>
<proteinExistence type="inferred from homology"/>
<dbReference type="EMBL" id="KQ964631">
    <property type="protein sequence ID" value="KXN67519.1"/>
    <property type="molecule type" value="Genomic_DNA"/>
</dbReference>
<evidence type="ECO:0000256" key="3">
    <source>
        <dbReference type="ARBA" id="ARBA00019824"/>
    </source>
</evidence>
<name>A0A137NY45_CONC2</name>
<keyword evidence="5" id="KW-0547">Nucleotide-binding</keyword>
<gene>
    <name evidence="10" type="ORF">CONCODRAFT_19548</name>
</gene>
<reference evidence="10 11" key="1">
    <citation type="journal article" date="2015" name="Genome Biol. Evol.">
        <title>Phylogenomic analyses indicate that early fungi evolved digesting cell walls of algal ancestors of land plants.</title>
        <authorList>
            <person name="Chang Y."/>
            <person name="Wang S."/>
            <person name="Sekimoto S."/>
            <person name="Aerts A.L."/>
            <person name="Choi C."/>
            <person name="Clum A."/>
            <person name="LaButti K.M."/>
            <person name="Lindquist E.A."/>
            <person name="Yee Ngan C."/>
            <person name="Ohm R.A."/>
            <person name="Salamov A.A."/>
            <person name="Grigoriev I.V."/>
            <person name="Spatafora J.W."/>
            <person name="Berbee M.L."/>
        </authorList>
    </citation>
    <scope>NUCLEOTIDE SEQUENCE [LARGE SCALE GENOMIC DNA]</scope>
    <source>
        <strain evidence="10 11">NRRL 28638</strain>
    </source>
</reference>
<dbReference type="STRING" id="796925.A0A137NY45"/>
<organism evidence="10 11">
    <name type="scientific">Conidiobolus coronatus (strain ATCC 28846 / CBS 209.66 / NRRL 28638)</name>
    <name type="common">Delacroixia coronata</name>
    <dbReference type="NCBI Taxonomy" id="796925"/>
    <lineage>
        <taxon>Eukaryota</taxon>
        <taxon>Fungi</taxon>
        <taxon>Fungi incertae sedis</taxon>
        <taxon>Zoopagomycota</taxon>
        <taxon>Entomophthoromycotina</taxon>
        <taxon>Entomophthoromycetes</taxon>
        <taxon>Entomophthorales</taxon>
        <taxon>Ancylistaceae</taxon>
        <taxon>Conidiobolus</taxon>
    </lineage>
</organism>
<dbReference type="GO" id="GO:0000448">
    <property type="term" value="P:cleavage in ITS2 between 5.8S rRNA and LSU-rRNA of tricistronic rRNA transcript (SSU-rRNA, 5.8S rRNA, LSU-rRNA)"/>
    <property type="evidence" value="ECO:0007669"/>
    <property type="project" value="TreeGrafter"/>
</dbReference>
<dbReference type="PANTHER" id="PTHR12755">
    <property type="entry name" value="CLEAVAGE/POLYADENYLATION FACTOR IA SUBUNIT CLP1P"/>
    <property type="match status" value="1"/>
</dbReference>
<evidence type="ECO:0000259" key="9">
    <source>
        <dbReference type="Pfam" id="PF16575"/>
    </source>
</evidence>
<evidence type="ECO:0000256" key="5">
    <source>
        <dbReference type="ARBA" id="ARBA00022741"/>
    </source>
</evidence>
<dbReference type="GO" id="GO:0005524">
    <property type="term" value="F:ATP binding"/>
    <property type="evidence" value="ECO:0007669"/>
    <property type="project" value="UniProtKB-KW"/>
</dbReference>
<dbReference type="Gene3D" id="3.40.50.300">
    <property type="entry name" value="P-loop containing nucleotide triphosphate hydrolases"/>
    <property type="match status" value="1"/>
</dbReference>
<dbReference type="GO" id="GO:0005634">
    <property type="term" value="C:nucleus"/>
    <property type="evidence" value="ECO:0007669"/>
    <property type="project" value="TreeGrafter"/>
</dbReference>
<dbReference type="Proteomes" id="UP000070444">
    <property type="component" value="Unassembled WGS sequence"/>
</dbReference>
<dbReference type="AlphaFoldDB" id="A0A137NY45"/>
<evidence type="ECO:0000256" key="2">
    <source>
        <dbReference type="ARBA" id="ARBA00018706"/>
    </source>
</evidence>
<feature type="domain" description="Clp1 P-loop" evidence="9">
    <location>
        <begin position="226"/>
        <end position="368"/>
    </location>
</feature>
<accession>A0A137NY45</accession>
<keyword evidence="4" id="KW-0808">Transferase</keyword>
<evidence type="ECO:0000256" key="1">
    <source>
        <dbReference type="ARBA" id="ARBA00011003"/>
    </source>
</evidence>
<keyword evidence="6" id="KW-0418">Kinase</keyword>
<evidence type="ECO:0000256" key="7">
    <source>
        <dbReference type="ARBA" id="ARBA00022840"/>
    </source>
</evidence>
<sequence>MNFELTNFTPKNYLENAKEFNLLQSSDLNICILGLLPNEFITLLGYTNLIILKGGVECLGYDINTSLQAPQALKNTEKLPKLPLFSSKTTSLLTLKSKKLYKDPNLTQYTDSLELTNEIKSTIEKFESNNELYKSFETVLIFEVNASGISNLQALDNRFRFIFTPQNDEKLINLHSNLYLCTKNNQNFQNFNTNSNWSFILEEFSKFSKTYENFQINRKPILLVCGGKNTGKSSFSKYAINKLLNTHDKVAYLNCDPGQTELNPAGYLTLHILDQPLLGPNFSQLKQPTSGFYLGDHNVKSNPDYFIKGCADLIKTYTNLTESTQSGKNQRIPLVVNTYGWVKRLGMDCLVKLTEHLKPSHLVQFHSNLIQSYQLGQPLPITPIQQFPFSIDPFPTNVKSDLIHHMDALNENNSTCRLFLIPTVSELMNLNSNSTKFTHQKFQPIDHRDLLIYSYFHKNSDKLEWSSKPLQSVETYSIPINGVELWNLQEDCIDLSQVLYAFNLSLVALYTFKGDLEITPNKNEKVPNYISPQVASYPPSEHYDCIGFAIIKSIDTINNTINLLSPLPTSELSKVRALVKGELNFPTNIIIEGDENLEKLPYFSQKRLKMGGFGASSKKSRTNLKRVETLSPINK</sequence>
<feature type="region of interest" description="Disordered" evidence="8">
    <location>
        <begin position="614"/>
        <end position="635"/>
    </location>
</feature>
<evidence type="ECO:0000313" key="11">
    <source>
        <dbReference type="Proteomes" id="UP000070444"/>
    </source>
</evidence>
<dbReference type="OrthoDB" id="2405412at2759"/>